<evidence type="ECO:0000256" key="12">
    <source>
        <dbReference type="ARBA" id="ARBA00032687"/>
    </source>
</evidence>
<sequence>MACIQNPSSTDNDASNIEELIDALRDIQSVDFDKLRAILSQSQSEGASRCRCREYEKMKVRCGEIESERNHYKTDFENLLTDKARIEIELARFKEDLREKEHDFSEQRREISRLQGHVTSVETELRAVREQLQNYQYQVQSKEEKQQTPNEATMKTEAERQMPIGESMIPDMSDQNELANLGTRYSDLYDNEWLNAFDVLTSKFCTDDKIAIELLRRILLECYKNAFEMSEMQMMKAEHVLSGSSRRVNLNCKRLLKEARKHVDIKQADDLVKKFLEAYLVKAIPKTYLTEPVIQMFATACFQLCWLMSMHDPPAAFAEDPVQGDQFDTNIYKYYTVSGDTIDTLVWPALLLHENGPLLAKGIAQSYPRIKALSAPTTGQPLAKEVESSEITRQGQYLKNGTEAKCGCDTTQYGNGDQGNAELLSNVDQDQMRIQTNGSNYGAFSPMPNAPSEAYAFQPTQHYQNQMMTEWERFQFFCQAIRMYDEPSVRNMFGPDFDRCCWYFRHGFPRILAVDPSRLNR</sequence>
<proteinExistence type="inferred from homology"/>
<evidence type="ECO:0000256" key="7">
    <source>
        <dbReference type="ARBA" id="ARBA00022787"/>
    </source>
</evidence>
<reference evidence="15" key="3">
    <citation type="submission" date="2023-05" db="EMBL/GenBank/DDBJ databases">
        <authorList>
            <person name="Smith C.H."/>
        </authorList>
    </citation>
    <scope>NUCLEOTIDE SEQUENCE</scope>
    <source>
        <strain evidence="15">CHS0354</strain>
        <tissue evidence="15">Mantle</tissue>
    </source>
</reference>
<keyword evidence="6" id="KW-0963">Cytoplasm</keyword>
<dbReference type="InterPro" id="IPR026169">
    <property type="entry name" value="MIEAP"/>
</dbReference>
<gene>
    <name evidence="15" type="ORF">CHS0354_026353</name>
</gene>
<keyword evidence="11" id="KW-0472">Membrane</keyword>
<evidence type="ECO:0000256" key="6">
    <source>
        <dbReference type="ARBA" id="ARBA00022490"/>
    </source>
</evidence>
<protein>
    <recommendedName>
        <fullName evidence="5">Mitochondria-eating protein</fullName>
    </recommendedName>
    <alternativeName>
        <fullName evidence="12">Spermatogenesis-associated protein 18</fullName>
    </alternativeName>
</protein>
<dbReference type="GO" id="GO:0005759">
    <property type="term" value="C:mitochondrial matrix"/>
    <property type="evidence" value="ECO:0007669"/>
    <property type="project" value="UniProtKB-SubCell"/>
</dbReference>
<dbReference type="Pfam" id="PF16026">
    <property type="entry name" value="MIEAP"/>
    <property type="match status" value="1"/>
</dbReference>
<comment type="caution">
    <text evidence="15">The sequence shown here is derived from an EMBL/GenBank/DDBJ whole genome shotgun (WGS) entry which is preliminary data.</text>
</comment>
<dbReference type="InterPro" id="IPR031981">
    <property type="entry name" value="MIEAP_C"/>
</dbReference>
<evidence type="ECO:0000256" key="10">
    <source>
        <dbReference type="ARBA" id="ARBA00023128"/>
    </source>
</evidence>
<keyword evidence="10" id="KW-0496">Mitochondrion</keyword>
<evidence type="ECO:0000313" key="15">
    <source>
        <dbReference type="EMBL" id="KAK3602803.1"/>
    </source>
</evidence>
<accession>A0AAE0W5H1</accession>
<feature type="domain" description="Mitochondria-eating protein C-terminal" evidence="14">
    <location>
        <begin position="179"/>
        <end position="365"/>
    </location>
</feature>
<evidence type="ECO:0000256" key="2">
    <source>
        <dbReference type="ARBA" id="ARBA00004305"/>
    </source>
</evidence>
<organism evidence="15 16">
    <name type="scientific">Potamilus streckersoni</name>
    <dbReference type="NCBI Taxonomy" id="2493646"/>
    <lineage>
        <taxon>Eukaryota</taxon>
        <taxon>Metazoa</taxon>
        <taxon>Spiralia</taxon>
        <taxon>Lophotrochozoa</taxon>
        <taxon>Mollusca</taxon>
        <taxon>Bivalvia</taxon>
        <taxon>Autobranchia</taxon>
        <taxon>Heteroconchia</taxon>
        <taxon>Palaeoheterodonta</taxon>
        <taxon>Unionida</taxon>
        <taxon>Unionoidea</taxon>
        <taxon>Unionidae</taxon>
        <taxon>Ambleminae</taxon>
        <taxon>Lampsilini</taxon>
        <taxon>Potamilus</taxon>
    </lineage>
</organism>
<evidence type="ECO:0000256" key="5">
    <source>
        <dbReference type="ARBA" id="ARBA00019863"/>
    </source>
</evidence>
<keyword evidence="9" id="KW-0446">Lipid-binding</keyword>
<dbReference type="Proteomes" id="UP001195483">
    <property type="component" value="Unassembled WGS sequence"/>
</dbReference>
<dbReference type="GO" id="GO:0008289">
    <property type="term" value="F:lipid binding"/>
    <property type="evidence" value="ECO:0007669"/>
    <property type="project" value="UniProtKB-KW"/>
</dbReference>
<evidence type="ECO:0000256" key="8">
    <source>
        <dbReference type="ARBA" id="ARBA00023054"/>
    </source>
</evidence>
<keyword evidence="8 13" id="KW-0175">Coiled coil</keyword>
<name>A0AAE0W5H1_9BIVA</name>
<dbReference type="EMBL" id="JAEAOA010001575">
    <property type="protein sequence ID" value="KAK3602803.1"/>
    <property type="molecule type" value="Genomic_DNA"/>
</dbReference>
<comment type="similarity">
    <text evidence="4">Belongs to the MIEAP family.</text>
</comment>
<evidence type="ECO:0000256" key="9">
    <source>
        <dbReference type="ARBA" id="ARBA00023121"/>
    </source>
</evidence>
<feature type="coiled-coil region" evidence="13">
    <location>
        <begin position="76"/>
        <end position="145"/>
    </location>
</feature>
<dbReference type="GO" id="GO:0035695">
    <property type="term" value="P:mitophagy by internal vacuole formation"/>
    <property type="evidence" value="ECO:0007669"/>
    <property type="project" value="TreeGrafter"/>
</dbReference>
<evidence type="ECO:0000256" key="4">
    <source>
        <dbReference type="ARBA" id="ARBA00008233"/>
    </source>
</evidence>
<dbReference type="PANTHER" id="PTHR21771:SF0">
    <property type="entry name" value="MITOCHONDRIA-EATING PROTEIN"/>
    <property type="match status" value="1"/>
</dbReference>
<dbReference type="GO" id="GO:0005741">
    <property type="term" value="C:mitochondrial outer membrane"/>
    <property type="evidence" value="ECO:0007669"/>
    <property type="project" value="UniProtKB-SubCell"/>
</dbReference>
<reference evidence="15" key="2">
    <citation type="journal article" date="2021" name="Genome Biol. Evol.">
        <title>Developing a high-quality reference genome for a parasitic bivalve with doubly uniparental inheritance (Bivalvia: Unionida).</title>
        <authorList>
            <person name="Smith C.H."/>
        </authorList>
    </citation>
    <scope>NUCLEOTIDE SEQUENCE</scope>
    <source>
        <strain evidence="15">CHS0354</strain>
        <tissue evidence="15">Mantle</tissue>
    </source>
</reference>
<reference evidence="15" key="1">
    <citation type="journal article" date="2021" name="Genome Biol. Evol.">
        <title>A High-Quality Reference Genome for a Parasitic Bivalve with Doubly Uniparental Inheritance (Bivalvia: Unionida).</title>
        <authorList>
            <person name="Smith C.H."/>
        </authorList>
    </citation>
    <scope>NUCLEOTIDE SEQUENCE</scope>
    <source>
        <strain evidence="15">CHS0354</strain>
    </source>
</reference>
<keyword evidence="16" id="KW-1185">Reference proteome</keyword>
<dbReference type="PANTHER" id="PTHR21771">
    <property type="entry name" value="MITOCHONDRIA-EATING PROTEIN-RELATED"/>
    <property type="match status" value="1"/>
</dbReference>
<keyword evidence="7" id="KW-1000">Mitochondrion outer membrane</keyword>
<evidence type="ECO:0000313" key="16">
    <source>
        <dbReference type="Proteomes" id="UP001195483"/>
    </source>
</evidence>
<evidence type="ECO:0000259" key="14">
    <source>
        <dbReference type="Pfam" id="PF16026"/>
    </source>
</evidence>
<evidence type="ECO:0000256" key="13">
    <source>
        <dbReference type="SAM" id="Coils"/>
    </source>
</evidence>
<dbReference type="GO" id="GO:0035694">
    <property type="term" value="P:mitochondrial protein catabolic process"/>
    <property type="evidence" value="ECO:0007669"/>
    <property type="project" value="InterPro"/>
</dbReference>
<evidence type="ECO:0000256" key="3">
    <source>
        <dbReference type="ARBA" id="ARBA00004496"/>
    </source>
</evidence>
<dbReference type="AlphaFoldDB" id="A0AAE0W5H1"/>
<comment type="subcellular location">
    <subcellularLocation>
        <location evidence="3">Cytoplasm</location>
    </subcellularLocation>
    <subcellularLocation>
        <location evidence="2">Mitochondrion matrix</location>
    </subcellularLocation>
    <subcellularLocation>
        <location evidence="1">Mitochondrion outer membrane</location>
    </subcellularLocation>
</comment>
<evidence type="ECO:0000256" key="11">
    <source>
        <dbReference type="ARBA" id="ARBA00023136"/>
    </source>
</evidence>
<evidence type="ECO:0000256" key="1">
    <source>
        <dbReference type="ARBA" id="ARBA00004294"/>
    </source>
</evidence>